<dbReference type="STRING" id="1302689.RG47T_1962"/>
<protein>
    <submittedName>
        <fullName evidence="2">Uncharacterized protein</fullName>
    </submittedName>
</protein>
<reference evidence="2 3" key="1">
    <citation type="submission" date="2016-11" db="EMBL/GenBank/DDBJ databases">
        <title>Whole Genome Sequencing of Mucilaginibacter polytrichastri RG4-7(T) isolated from the moss sample.</title>
        <authorList>
            <person name="Li Y."/>
        </authorList>
    </citation>
    <scope>NUCLEOTIDE SEQUENCE [LARGE SCALE GENOMIC DNA]</scope>
    <source>
        <strain evidence="2 3">RG4-7</strain>
    </source>
</reference>
<feature type="region of interest" description="Disordered" evidence="1">
    <location>
        <begin position="1"/>
        <end position="40"/>
    </location>
</feature>
<dbReference type="EMBL" id="MPPL01000001">
    <property type="protein sequence ID" value="OKS86506.1"/>
    <property type="molecule type" value="Genomic_DNA"/>
</dbReference>
<keyword evidence="3" id="KW-1185">Reference proteome</keyword>
<evidence type="ECO:0000313" key="2">
    <source>
        <dbReference type="EMBL" id="OKS86506.1"/>
    </source>
</evidence>
<evidence type="ECO:0000313" key="3">
    <source>
        <dbReference type="Proteomes" id="UP000186720"/>
    </source>
</evidence>
<dbReference type="RefSeq" id="WP_074489189.1">
    <property type="nucleotide sequence ID" value="NZ_FPAM01000004.1"/>
</dbReference>
<name>A0A1Q5ZXL8_9SPHI</name>
<feature type="compositionally biased region" description="Polar residues" evidence="1">
    <location>
        <begin position="1"/>
        <end position="16"/>
    </location>
</feature>
<proteinExistence type="predicted"/>
<comment type="caution">
    <text evidence="2">The sequence shown here is derived from an EMBL/GenBank/DDBJ whole genome shotgun (WGS) entry which is preliminary data.</text>
</comment>
<feature type="region of interest" description="Disordered" evidence="1">
    <location>
        <begin position="255"/>
        <end position="338"/>
    </location>
</feature>
<accession>A0A1Q5ZXL8</accession>
<feature type="compositionally biased region" description="Low complexity" evidence="1">
    <location>
        <begin position="323"/>
        <end position="338"/>
    </location>
</feature>
<gene>
    <name evidence="2" type="ORF">RG47T_1962</name>
</gene>
<organism evidence="2 3">
    <name type="scientific">Mucilaginibacter polytrichastri</name>
    <dbReference type="NCBI Taxonomy" id="1302689"/>
    <lineage>
        <taxon>Bacteria</taxon>
        <taxon>Pseudomonadati</taxon>
        <taxon>Bacteroidota</taxon>
        <taxon>Sphingobacteriia</taxon>
        <taxon>Sphingobacteriales</taxon>
        <taxon>Sphingobacteriaceae</taxon>
        <taxon>Mucilaginibacter</taxon>
    </lineage>
</organism>
<sequence length="891" mass="97424">MFSRASASDPQQSKASANALHAKQQPAPNVYDSSAHLHEDAGAGNLTTMANTSQQVKQLKAYQQMANQRLRGNIGVRSASPAQRKEDIDVTADSLQSGLEHYASGDLSSVVTQASSNVIQRRITGRGDIWAEQIGARVVTESSVEVKDAIHRLHSINTAIYVTSYDDLRARINRGEFNMLLQSSMMESKDAKYDHSKVGEHQADKKMDYRVASSVASVTSSVSSTVPNVTSPGATSTSGAIGMLPLVNFNASNSVGSDSTPVAPSTALAGPLSLPGPADTTLGGAAGLTPSSPLTGGAGPHLDSKHSPKPMGLSAPAFDTGTASSSSSSSPPVSAPLSAEVRETHRLLLSEIAGKFGIDEKEVARPLTQLLKAIPVYYVNRNSHPKLRNFIFDYFKRHGFLVAGEQGPGTRGYRVFGFGGDPKRTWVTVNDKFIEAVKKSLPDDKVAAAVAALTSLRGAHFDDKQILLTKLAANKLDGKVIQVISFAVDKDNYEVWPKPGRLAIKKENVAYMHPEAKEPATSWDSVGSNMTDQDAYAYAHNKNIKKRRHDVQYIKLLEAYSQMMLHQRYLDERLGRGESKAALGSTLPSVEPVSWVKPGLPLELRMKMLNPKWLTARTSHFKYEAEEMDTEHGAMPANCNVGAASLLMEAIRLSGQQRPKGHLGATKTRAMGSDRSMSVWNPLDAKSSRADEKVPDINAPDTMSARQKAELVVQHLHDKLNLYSSVSEAIEQAWIYIAKKYKLPLKIDDGTYQIVLQSIDLTPEEKAKRIVEQMRIALQLGTHVANQSEAINMAWINVKRNGLLYGVVDEQTEVVILNAFRLPTSEKIKLVIKYIRAQYNDRALKAMAFTQQRDTIISAWKIMSPYFTDSTAGISPDTLFLLTRMLFEVDI</sequence>
<dbReference type="AlphaFoldDB" id="A0A1Q5ZXL8"/>
<dbReference type="Proteomes" id="UP000186720">
    <property type="component" value="Unassembled WGS sequence"/>
</dbReference>
<evidence type="ECO:0000256" key="1">
    <source>
        <dbReference type="SAM" id="MobiDB-lite"/>
    </source>
</evidence>